<dbReference type="InterPro" id="IPR037294">
    <property type="entry name" value="ABC_BtuC-like"/>
</dbReference>
<proteinExistence type="inferred from homology"/>
<keyword evidence="3" id="KW-0813">Transport</keyword>
<dbReference type="RefSeq" id="WP_077924933.1">
    <property type="nucleotide sequence ID" value="NZ_BAABKE010000002.1"/>
</dbReference>
<protein>
    <submittedName>
        <fullName evidence="9">Iron ABC transporter permease</fullName>
    </submittedName>
</protein>
<evidence type="ECO:0000256" key="2">
    <source>
        <dbReference type="ARBA" id="ARBA00007935"/>
    </source>
</evidence>
<comment type="subcellular location">
    <subcellularLocation>
        <location evidence="1">Cell membrane</location>
        <topology evidence="1">Multi-pass membrane protein</topology>
    </subcellularLocation>
</comment>
<comment type="caution">
    <text evidence="9">The sequence shown here is derived from an EMBL/GenBank/DDBJ whole genome shotgun (WGS) entry which is preliminary data.</text>
</comment>
<accession>A0ABP9MNT4</accession>
<feature type="transmembrane region" description="Helical" evidence="8">
    <location>
        <begin position="185"/>
        <end position="208"/>
    </location>
</feature>
<keyword evidence="6 8" id="KW-1133">Transmembrane helix</keyword>
<comment type="similarity">
    <text evidence="2">Belongs to the binding-protein-dependent transport system permease family. FecCD subfamily.</text>
</comment>
<dbReference type="Gene3D" id="1.10.3470.10">
    <property type="entry name" value="ABC transporter involved in vitamin B12 uptake, BtuC"/>
    <property type="match status" value="1"/>
</dbReference>
<dbReference type="CDD" id="cd06550">
    <property type="entry name" value="TM_ABC_iron-siderophores_like"/>
    <property type="match status" value="1"/>
</dbReference>
<feature type="transmembrane region" description="Helical" evidence="8">
    <location>
        <begin position="143"/>
        <end position="165"/>
    </location>
</feature>
<gene>
    <name evidence="9" type="ORF">GCM10023338_08300</name>
</gene>
<dbReference type="SUPFAM" id="SSF81345">
    <property type="entry name" value="ABC transporter involved in vitamin B12 uptake, BtuC"/>
    <property type="match status" value="1"/>
</dbReference>
<feature type="transmembrane region" description="Helical" evidence="8">
    <location>
        <begin position="234"/>
        <end position="261"/>
    </location>
</feature>
<organism evidence="9 10">
    <name type="scientific">Wohlfahrtiimonas larvae</name>
    <dbReference type="NCBI Taxonomy" id="1157986"/>
    <lineage>
        <taxon>Bacteria</taxon>
        <taxon>Pseudomonadati</taxon>
        <taxon>Pseudomonadota</taxon>
        <taxon>Gammaproteobacteria</taxon>
        <taxon>Cardiobacteriales</taxon>
        <taxon>Ignatzschineriaceae</taxon>
        <taxon>Wohlfahrtiimonas</taxon>
    </lineage>
</organism>
<feature type="transmembrane region" description="Helical" evidence="8">
    <location>
        <begin position="49"/>
        <end position="72"/>
    </location>
</feature>
<dbReference type="EMBL" id="BAABKE010000002">
    <property type="protein sequence ID" value="GAA5097142.1"/>
    <property type="molecule type" value="Genomic_DNA"/>
</dbReference>
<name>A0ABP9MNT4_9GAMM</name>
<dbReference type="PANTHER" id="PTHR30472">
    <property type="entry name" value="FERRIC ENTEROBACTIN TRANSPORT SYSTEM PERMEASE PROTEIN"/>
    <property type="match status" value="1"/>
</dbReference>
<evidence type="ECO:0000256" key="3">
    <source>
        <dbReference type="ARBA" id="ARBA00022448"/>
    </source>
</evidence>
<dbReference type="PANTHER" id="PTHR30472:SF70">
    <property type="entry name" value="MOLYBDATE IMPORT SYSTEM PERMEASE PROTEIN MOLB"/>
    <property type="match status" value="1"/>
</dbReference>
<evidence type="ECO:0000256" key="1">
    <source>
        <dbReference type="ARBA" id="ARBA00004651"/>
    </source>
</evidence>
<evidence type="ECO:0000313" key="9">
    <source>
        <dbReference type="EMBL" id="GAA5097142.1"/>
    </source>
</evidence>
<evidence type="ECO:0000256" key="5">
    <source>
        <dbReference type="ARBA" id="ARBA00022692"/>
    </source>
</evidence>
<dbReference type="InterPro" id="IPR000522">
    <property type="entry name" value="ABC_transptr_permease_BtuC"/>
</dbReference>
<feature type="transmembrane region" description="Helical" evidence="8">
    <location>
        <begin position="303"/>
        <end position="322"/>
    </location>
</feature>
<keyword evidence="4" id="KW-1003">Cell membrane</keyword>
<feature type="transmembrane region" description="Helical" evidence="8">
    <location>
        <begin position="111"/>
        <end position="131"/>
    </location>
</feature>
<keyword evidence="5 8" id="KW-0812">Transmembrane</keyword>
<feature type="transmembrane region" description="Helical" evidence="8">
    <location>
        <begin position="273"/>
        <end position="291"/>
    </location>
</feature>
<dbReference type="Pfam" id="PF01032">
    <property type="entry name" value="FecCD"/>
    <property type="match status" value="1"/>
</dbReference>
<reference evidence="10" key="1">
    <citation type="journal article" date="2019" name="Int. J. Syst. Evol. Microbiol.">
        <title>The Global Catalogue of Microorganisms (GCM) 10K type strain sequencing project: providing services to taxonomists for standard genome sequencing and annotation.</title>
        <authorList>
            <consortium name="The Broad Institute Genomics Platform"/>
            <consortium name="The Broad Institute Genome Sequencing Center for Infectious Disease"/>
            <person name="Wu L."/>
            <person name="Ma J."/>
        </authorList>
    </citation>
    <scope>NUCLEOTIDE SEQUENCE [LARGE SCALE GENOMIC DNA]</scope>
    <source>
        <strain evidence="10">JCM 18424</strain>
    </source>
</reference>
<feature type="transmembrane region" description="Helical" evidence="8">
    <location>
        <begin position="9"/>
        <end position="29"/>
    </location>
</feature>
<evidence type="ECO:0000256" key="6">
    <source>
        <dbReference type="ARBA" id="ARBA00022989"/>
    </source>
</evidence>
<feature type="transmembrane region" description="Helical" evidence="8">
    <location>
        <begin position="84"/>
        <end position="105"/>
    </location>
</feature>
<keyword evidence="10" id="KW-1185">Reference proteome</keyword>
<evidence type="ECO:0000256" key="8">
    <source>
        <dbReference type="SAM" id="Phobius"/>
    </source>
</evidence>
<dbReference type="Proteomes" id="UP001500631">
    <property type="component" value="Unassembled WGS sequence"/>
</dbReference>
<sequence length="328" mass="35404">MVRLLIPPIALFVMVLIAFCVGQINIPFSDLIHAFKELFNSETLSDQSFVLWNIRLPRILTAILSGAALAVAGSTYQGMFRNPLVSPDILGVSAGAGLGAVLAIYLNYSVIGVQIFSFIFGLGTVFLVYIISQCVRRLDPILALVLSGIAVAALLGASISMIKLLSDPYSQLTVITFWMMGSLTMATMSDLVIVTPLLFVSIIPLILLRWRMNLLSLNDEEALTLGVNIKHLRIIFILSATLMTSATVSITGIIGWIGLVIPHIARLWVGPDFRKMLPTALFLGATFLLLTDTIARTAFPIEIPLGVLTAFIGAPFFIGLLINGGAKS</sequence>
<keyword evidence="7 8" id="KW-0472">Membrane</keyword>
<evidence type="ECO:0000313" key="10">
    <source>
        <dbReference type="Proteomes" id="UP001500631"/>
    </source>
</evidence>
<evidence type="ECO:0000256" key="7">
    <source>
        <dbReference type="ARBA" id="ARBA00023136"/>
    </source>
</evidence>
<evidence type="ECO:0000256" key="4">
    <source>
        <dbReference type="ARBA" id="ARBA00022475"/>
    </source>
</evidence>